<organism evidence="9 10">
    <name type="scientific">Porites evermanni</name>
    <dbReference type="NCBI Taxonomy" id="104178"/>
    <lineage>
        <taxon>Eukaryota</taxon>
        <taxon>Metazoa</taxon>
        <taxon>Cnidaria</taxon>
        <taxon>Anthozoa</taxon>
        <taxon>Hexacorallia</taxon>
        <taxon>Scleractinia</taxon>
        <taxon>Fungiina</taxon>
        <taxon>Poritidae</taxon>
        <taxon>Porites</taxon>
    </lineage>
</organism>
<gene>
    <name evidence="9" type="ORF">PEVE_00027182</name>
</gene>
<feature type="transmembrane region" description="Helical" evidence="7">
    <location>
        <begin position="161"/>
        <end position="179"/>
    </location>
</feature>
<comment type="subcellular location">
    <subcellularLocation>
        <location evidence="1">Endomembrane system</location>
        <topology evidence="1">Multi-pass membrane protein</topology>
    </subcellularLocation>
</comment>
<feature type="transmembrane region" description="Helical" evidence="7">
    <location>
        <begin position="453"/>
        <end position="473"/>
    </location>
</feature>
<comment type="similarity">
    <text evidence="2">Belongs to the peptidase A22B family.</text>
</comment>
<evidence type="ECO:0000259" key="8">
    <source>
        <dbReference type="Pfam" id="PF02225"/>
    </source>
</evidence>
<evidence type="ECO:0000313" key="9">
    <source>
        <dbReference type="EMBL" id="CAH3194111.1"/>
    </source>
</evidence>
<feature type="transmembrane region" description="Helical" evidence="7">
    <location>
        <begin position="424"/>
        <end position="447"/>
    </location>
</feature>
<feature type="non-terminal residue" evidence="9">
    <location>
        <position position="485"/>
    </location>
</feature>
<reference evidence="9 10" key="1">
    <citation type="submission" date="2022-05" db="EMBL/GenBank/DDBJ databases">
        <authorList>
            <consortium name="Genoscope - CEA"/>
            <person name="William W."/>
        </authorList>
    </citation>
    <scope>NUCLEOTIDE SEQUENCE [LARGE SCALE GENOMIC DNA]</scope>
</reference>
<evidence type="ECO:0000256" key="4">
    <source>
        <dbReference type="ARBA" id="ARBA00022801"/>
    </source>
</evidence>
<feature type="transmembrane region" description="Helical" evidence="7">
    <location>
        <begin position="398"/>
        <end position="417"/>
    </location>
</feature>
<sequence length="485" mass="54112">LYNSAFIYQGNGQDAGNLGVLHVEGTKGSEDFCIAYNSRTRLPSDLDKTPKYPLVEAKSPLCKNASSPSEYMKDAAVAIHRGGCTLFTKGRRAQGHGAKEVIIISNDTLFTPDWNSSEVLTIPMAVISKNDWTELIRKDFGASRLVQLYAPPTANIDGNLAILWILAVGTVAFGAYWAGITNSKLLTSIPQGNAVMNENNGQESEDGSIEVTPLMVVIFVVLICGTLLLLYFFYNYLVYVVIVLFCLASCHGLYECLKPIILWLPLGNCFDHIQNDNCPNDSRRIMPFVASVPFWFLAGKYALENSSIVWPYLVILSKIQDTSAREVARSHSSCILSFDLIGLHQNKRFYVTEIVLSLGFADAIFRRERSDDRKCWVGQLLKCLSVLAESTCIKLNKLLFLLFTALYIGFCHSFDIMSNTPRKIYYLATTIAYGIGLLITFVMLFVMQQGQPALLYLVPCTLITGYVIGWLRGDLKRLWTGRMVL</sequence>
<evidence type="ECO:0000256" key="1">
    <source>
        <dbReference type="ARBA" id="ARBA00004127"/>
    </source>
</evidence>
<evidence type="ECO:0000313" key="10">
    <source>
        <dbReference type="Proteomes" id="UP001159427"/>
    </source>
</evidence>
<feature type="non-terminal residue" evidence="9">
    <location>
        <position position="1"/>
    </location>
</feature>
<dbReference type="SMART" id="SM00730">
    <property type="entry name" value="PSN"/>
    <property type="match status" value="1"/>
</dbReference>
<accession>A0ABN8STA8</accession>
<evidence type="ECO:0000256" key="3">
    <source>
        <dbReference type="ARBA" id="ARBA00022692"/>
    </source>
</evidence>
<protein>
    <recommendedName>
        <fullName evidence="8">PA domain-containing protein</fullName>
    </recommendedName>
</protein>
<dbReference type="Gene3D" id="3.50.30.30">
    <property type="match status" value="1"/>
</dbReference>
<keyword evidence="6 7" id="KW-0472">Membrane</keyword>
<dbReference type="PANTHER" id="PTHR12174">
    <property type="entry name" value="SIGNAL PEPTIDE PEPTIDASE"/>
    <property type="match status" value="1"/>
</dbReference>
<keyword evidence="5 7" id="KW-1133">Transmembrane helix</keyword>
<proteinExistence type="inferred from homology"/>
<dbReference type="EMBL" id="CALNXI010003713">
    <property type="protein sequence ID" value="CAH3194111.1"/>
    <property type="molecule type" value="Genomic_DNA"/>
</dbReference>
<feature type="transmembrane region" description="Helical" evidence="7">
    <location>
        <begin position="240"/>
        <end position="264"/>
    </location>
</feature>
<dbReference type="InterPro" id="IPR003137">
    <property type="entry name" value="PA_domain"/>
</dbReference>
<dbReference type="InterPro" id="IPR006639">
    <property type="entry name" value="Preselin/SPP"/>
</dbReference>
<dbReference type="Pfam" id="PF02225">
    <property type="entry name" value="PA"/>
    <property type="match status" value="1"/>
</dbReference>
<keyword evidence="10" id="KW-1185">Reference proteome</keyword>
<evidence type="ECO:0000256" key="2">
    <source>
        <dbReference type="ARBA" id="ARBA00006859"/>
    </source>
</evidence>
<keyword evidence="4" id="KW-0378">Hydrolase</keyword>
<dbReference type="Pfam" id="PF04258">
    <property type="entry name" value="Peptidase_A22B"/>
    <property type="match status" value="2"/>
</dbReference>
<name>A0ABN8STA8_9CNID</name>
<dbReference type="InterPro" id="IPR007369">
    <property type="entry name" value="Peptidase_A22B_SPP"/>
</dbReference>
<evidence type="ECO:0000256" key="5">
    <source>
        <dbReference type="ARBA" id="ARBA00022989"/>
    </source>
</evidence>
<evidence type="ECO:0000256" key="7">
    <source>
        <dbReference type="SAM" id="Phobius"/>
    </source>
</evidence>
<feature type="transmembrane region" description="Helical" evidence="7">
    <location>
        <begin position="214"/>
        <end position="234"/>
    </location>
</feature>
<feature type="domain" description="PA" evidence="8">
    <location>
        <begin position="51"/>
        <end position="133"/>
    </location>
</feature>
<keyword evidence="3 7" id="KW-0812">Transmembrane</keyword>
<comment type="caution">
    <text evidence="9">The sequence shown here is derived from an EMBL/GenBank/DDBJ whole genome shotgun (WGS) entry which is preliminary data.</text>
</comment>
<dbReference type="Proteomes" id="UP001159427">
    <property type="component" value="Unassembled WGS sequence"/>
</dbReference>
<dbReference type="PANTHER" id="PTHR12174:SF103">
    <property type="entry name" value="INTRAMEMBRANE PROTEASE (IMPAS) FAMILY"/>
    <property type="match status" value="1"/>
</dbReference>
<evidence type="ECO:0000256" key="6">
    <source>
        <dbReference type="ARBA" id="ARBA00023136"/>
    </source>
</evidence>